<keyword evidence="2" id="KW-1185">Reference proteome</keyword>
<dbReference type="OrthoDB" id="5711186at2"/>
<accession>A0A6N8F8Y8</accession>
<reference evidence="1 2" key="1">
    <citation type="submission" date="2019-11" db="EMBL/GenBank/DDBJ databases">
        <title>P. haliotis isolates from Z. marina roots.</title>
        <authorList>
            <person name="Cohen M."/>
            <person name="Jospin G."/>
            <person name="Eisen J.A."/>
            <person name="Coil D.A."/>
        </authorList>
    </citation>
    <scope>NUCLEOTIDE SEQUENCE [LARGE SCALE GENOMIC DNA]</scope>
    <source>
        <strain evidence="1 2">UCD-MCMsp1aY</strain>
    </source>
</reference>
<sequence>MLKRLYKGVKSQSEIKLRSLLGKSPNQAFVEMYLKLLTPQKATTIASQFPGFVFGPIRNLSSWFFEINKSVSTIKVELGISKPISLNFNHIIIWVRDSNGNLVKYNGEYQVEASSFAKGFEDIDRPLKGNTGNTVSFHSKRQLNPWWQVKLDGEYQVEYVEYFNRKDNFGFRGTSLVCTAFRKDGKKVIRASRFDENKNHKVFLKELNFKLAAINAHFVSSSNWQALDNFYGTLLKLLKLASKSDLTPANKNHMKSHLITLLELFNWDSPDIGLKSSEGEAINVGNAKFLRVVAFKRPLARPMQLTYQTGESKENTLMPTESHNFDRELLELRKNCFLLPQPHVFDIDLADNKNTETVNIWAPDLHSAMGLVLREAYTSNDGISWTKVSSTLANFNSAVSLIGLYEWVAGKQQSLAFTERMGFFFGVYRLHRARAYKKFFVGNKENLSVYMEAIEKGGEVANYLPKVIFTRHGLNIPFSEIDPAFLAKRMHEFCQLIKTELGQEPFPCFGTLLGIYRDNSFLPHDDDIDVAILVDPIDGLTNRQIAELWRDKIEKLGIATRFPTPYSLNFHCYFSDCDMDIFIKIRDRKTDYVHTHMERYQVRKVERNLFEPLGAIEFLGLPFKAPHNIEGFLQSRYGPGWIKPDPTFEL</sequence>
<protein>
    <recommendedName>
        <fullName evidence="3">F5/8 type C domain-containing protein</fullName>
    </recommendedName>
</protein>
<dbReference type="RefSeq" id="WP_155694036.1">
    <property type="nucleotide sequence ID" value="NZ_WOCD01000001.1"/>
</dbReference>
<dbReference type="PANTHER" id="PTHR43404:SF1">
    <property type="entry name" value="MNN4P"/>
    <property type="match status" value="1"/>
</dbReference>
<name>A0A6N8F8Y8_9GAMM</name>
<comment type="caution">
    <text evidence="1">The sequence shown here is derived from an EMBL/GenBank/DDBJ whole genome shotgun (WGS) entry which is preliminary data.</text>
</comment>
<evidence type="ECO:0000313" key="2">
    <source>
        <dbReference type="Proteomes" id="UP000439994"/>
    </source>
</evidence>
<dbReference type="AlphaFoldDB" id="A0A6N8F8Y8"/>
<dbReference type="Proteomes" id="UP000439994">
    <property type="component" value="Unassembled WGS sequence"/>
</dbReference>
<evidence type="ECO:0008006" key="3">
    <source>
        <dbReference type="Google" id="ProtNLM"/>
    </source>
</evidence>
<proteinExistence type="predicted"/>
<dbReference type="InterPro" id="IPR008979">
    <property type="entry name" value="Galactose-bd-like_sf"/>
</dbReference>
<gene>
    <name evidence="1" type="ORF">GNP35_01965</name>
</gene>
<evidence type="ECO:0000313" key="1">
    <source>
        <dbReference type="EMBL" id="MUH71370.1"/>
    </source>
</evidence>
<dbReference type="Gene3D" id="2.60.120.260">
    <property type="entry name" value="Galactose-binding domain-like"/>
    <property type="match status" value="1"/>
</dbReference>
<dbReference type="InterPro" id="IPR052942">
    <property type="entry name" value="LPS_cholinephosphotransferase"/>
</dbReference>
<dbReference type="SUPFAM" id="SSF49785">
    <property type="entry name" value="Galactose-binding domain-like"/>
    <property type="match status" value="1"/>
</dbReference>
<dbReference type="PANTHER" id="PTHR43404">
    <property type="entry name" value="LIPOPOLYSACCHARIDE CHOLINEPHOSPHOTRANSFERASE LICD"/>
    <property type="match status" value="1"/>
</dbReference>
<dbReference type="EMBL" id="WOCD01000001">
    <property type="protein sequence ID" value="MUH71370.1"/>
    <property type="molecule type" value="Genomic_DNA"/>
</dbReference>
<organism evidence="1 2">
    <name type="scientific">Psychrosphaera haliotis</name>
    <dbReference type="NCBI Taxonomy" id="555083"/>
    <lineage>
        <taxon>Bacteria</taxon>
        <taxon>Pseudomonadati</taxon>
        <taxon>Pseudomonadota</taxon>
        <taxon>Gammaproteobacteria</taxon>
        <taxon>Alteromonadales</taxon>
        <taxon>Pseudoalteromonadaceae</taxon>
        <taxon>Psychrosphaera</taxon>
    </lineage>
</organism>